<keyword evidence="2" id="KW-1185">Reference proteome</keyword>
<gene>
    <name evidence="1" type="ORF">HAX54_025806</name>
</gene>
<proteinExistence type="predicted"/>
<reference evidence="1 2" key="1">
    <citation type="journal article" date="2021" name="BMC Genomics">
        <title>Datura genome reveals duplications of psychoactive alkaloid biosynthetic genes and high mutation rate following tissue culture.</title>
        <authorList>
            <person name="Rajewski A."/>
            <person name="Carter-House D."/>
            <person name="Stajich J."/>
            <person name="Litt A."/>
        </authorList>
    </citation>
    <scope>NUCLEOTIDE SEQUENCE [LARGE SCALE GENOMIC DNA]</scope>
    <source>
        <strain evidence="1">AR-01</strain>
    </source>
</reference>
<organism evidence="1 2">
    <name type="scientific">Datura stramonium</name>
    <name type="common">Jimsonweed</name>
    <name type="synonym">Common thornapple</name>
    <dbReference type="NCBI Taxonomy" id="4076"/>
    <lineage>
        <taxon>Eukaryota</taxon>
        <taxon>Viridiplantae</taxon>
        <taxon>Streptophyta</taxon>
        <taxon>Embryophyta</taxon>
        <taxon>Tracheophyta</taxon>
        <taxon>Spermatophyta</taxon>
        <taxon>Magnoliopsida</taxon>
        <taxon>eudicotyledons</taxon>
        <taxon>Gunneridae</taxon>
        <taxon>Pentapetalae</taxon>
        <taxon>asterids</taxon>
        <taxon>lamiids</taxon>
        <taxon>Solanales</taxon>
        <taxon>Solanaceae</taxon>
        <taxon>Solanoideae</taxon>
        <taxon>Datureae</taxon>
        <taxon>Datura</taxon>
    </lineage>
</organism>
<name>A0ABS8V0U1_DATST</name>
<protein>
    <submittedName>
        <fullName evidence="1">Uncharacterized protein</fullName>
    </submittedName>
</protein>
<accession>A0ABS8V0U1</accession>
<dbReference type="Proteomes" id="UP000823775">
    <property type="component" value="Unassembled WGS sequence"/>
</dbReference>
<evidence type="ECO:0000313" key="2">
    <source>
        <dbReference type="Proteomes" id="UP000823775"/>
    </source>
</evidence>
<comment type="caution">
    <text evidence="1">The sequence shown here is derived from an EMBL/GenBank/DDBJ whole genome shotgun (WGS) entry which is preliminary data.</text>
</comment>
<sequence>MWLNSGPSTVALCWHGIWVRGRKSWRWLCTSHPTRVKPRKHGKSFSKAITNNRIMFEMSTFNLDESRRKASTLLKKDGMETYGKRDFSTRAEDDD</sequence>
<evidence type="ECO:0000313" key="1">
    <source>
        <dbReference type="EMBL" id="MCD9640469.1"/>
    </source>
</evidence>
<dbReference type="EMBL" id="JACEIK010003131">
    <property type="protein sequence ID" value="MCD9640469.1"/>
    <property type="molecule type" value="Genomic_DNA"/>
</dbReference>